<keyword evidence="4" id="KW-1185">Reference proteome</keyword>
<reference evidence="3 4" key="1">
    <citation type="journal article" date="2019" name="Int. J. Syst. Evol. Microbiol.">
        <title>The Global Catalogue of Microorganisms (GCM) 10K type strain sequencing project: providing services to taxonomists for standard genome sequencing and annotation.</title>
        <authorList>
            <consortium name="The Broad Institute Genomics Platform"/>
            <consortium name="The Broad Institute Genome Sequencing Center for Infectious Disease"/>
            <person name="Wu L."/>
            <person name="Ma J."/>
        </authorList>
    </citation>
    <scope>NUCLEOTIDE SEQUENCE [LARGE SCALE GENOMIC DNA]</scope>
    <source>
        <strain evidence="3 4">JCM 6486</strain>
    </source>
</reference>
<dbReference type="InterPro" id="IPR010982">
    <property type="entry name" value="Lambda_DNA-bd_dom_sf"/>
</dbReference>
<dbReference type="PANTHER" id="PTHR46558:SF4">
    <property type="entry name" value="DNA-BIDING PHAGE PROTEIN"/>
    <property type="match status" value="1"/>
</dbReference>
<dbReference type="PROSITE" id="PS50943">
    <property type="entry name" value="HTH_CROC1"/>
    <property type="match status" value="1"/>
</dbReference>
<dbReference type="PANTHER" id="PTHR46558">
    <property type="entry name" value="TRACRIPTIONAL REGULATORY PROTEIN-RELATED-RELATED"/>
    <property type="match status" value="1"/>
</dbReference>
<dbReference type="Gene3D" id="1.10.260.40">
    <property type="entry name" value="lambda repressor-like DNA-binding domains"/>
    <property type="match status" value="1"/>
</dbReference>
<evidence type="ECO:0000313" key="4">
    <source>
        <dbReference type="Proteomes" id="UP001400965"/>
    </source>
</evidence>
<feature type="domain" description="HTH cro/C1-type" evidence="2">
    <location>
        <begin position="5"/>
        <end position="59"/>
    </location>
</feature>
<organism evidence="3 4">
    <name type="scientific">Paraclostridium tenue</name>
    <dbReference type="NCBI Taxonomy" id="1737"/>
    <lineage>
        <taxon>Bacteria</taxon>
        <taxon>Bacillati</taxon>
        <taxon>Bacillota</taxon>
        <taxon>Clostridia</taxon>
        <taxon>Peptostreptococcales</taxon>
        <taxon>Peptostreptococcaceae</taxon>
        <taxon>Paraclostridium</taxon>
    </lineage>
</organism>
<dbReference type="SMART" id="SM00530">
    <property type="entry name" value="HTH_XRE"/>
    <property type="match status" value="1"/>
</dbReference>
<comment type="caution">
    <text evidence="3">The sequence shown here is derived from an EMBL/GenBank/DDBJ whole genome shotgun (WGS) entry which is preliminary data.</text>
</comment>
<accession>A0ABN1M3V2</accession>
<evidence type="ECO:0000256" key="1">
    <source>
        <dbReference type="ARBA" id="ARBA00023125"/>
    </source>
</evidence>
<evidence type="ECO:0000313" key="3">
    <source>
        <dbReference type="EMBL" id="GAA0863958.1"/>
    </source>
</evidence>
<dbReference type="EMBL" id="BAAACP010000008">
    <property type="protein sequence ID" value="GAA0863958.1"/>
    <property type="molecule type" value="Genomic_DNA"/>
</dbReference>
<sequence length="63" mass="7441">MRINLKEARKSKNLTQLQVANKLNIDRSYYTKIERGQRTPSLDIALKIKEVLNYESDDIFKNN</sequence>
<dbReference type="Pfam" id="PF01381">
    <property type="entry name" value="HTH_3"/>
    <property type="match status" value="1"/>
</dbReference>
<keyword evidence="1" id="KW-0238">DNA-binding</keyword>
<dbReference type="RefSeq" id="WP_187005866.1">
    <property type="nucleotide sequence ID" value="NZ_BAAACP010000008.1"/>
</dbReference>
<proteinExistence type="predicted"/>
<dbReference type="Proteomes" id="UP001400965">
    <property type="component" value="Unassembled WGS sequence"/>
</dbReference>
<name>A0ABN1M3V2_9FIRM</name>
<evidence type="ECO:0000259" key="2">
    <source>
        <dbReference type="PROSITE" id="PS50943"/>
    </source>
</evidence>
<protein>
    <recommendedName>
        <fullName evidence="2">HTH cro/C1-type domain-containing protein</fullName>
    </recommendedName>
</protein>
<dbReference type="InterPro" id="IPR001387">
    <property type="entry name" value="Cro/C1-type_HTH"/>
</dbReference>
<dbReference type="CDD" id="cd00093">
    <property type="entry name" value="HTH_XRE"/>
    <property type="match status" value="1"/>
</dbReference>
<dbReference type="SUPFAM" id="SSF47413">
    <property type="entry name" value="lambda repressor-like DNA-binding domains"/>
    <property type="match status" value="1"/>
</dbReference>
<gene>
    <name evidence="3" type="ORF">GCM10008917_15550</name>
</gene>